<dbReference type="Proteomes" id="UP000185490">
    <property type="component" value="Chromosome"/>
</dbReference>
<organism evidence="2 3">
    <name type="scientific">Thermosipho melanesiensis</name>
    <dbReference type="NCBI Taxonomy" id="46541"/>
    <lineage>
        <taxon>Bacteria</taxon>
        <taxon>Thermotogati</taxon>
        <taxon>Thermotogota</taxon>
        <taxon>Thermotogae</taxon>
        <taxon>Thermotogales</taxon>
        <taxon>Fervidobacteriaceae</taxon>
        <taxon>Thermosipho</taxon>
    </lineage>
</organism>
<feature type="transmembrane region" description="Helical" evidence="1">
    <location>
        <begin position="197"/>
        <end position="219"/>
    </location>
</feature>
<feature type="transmembrane region" description="Helical" evidence="1">
    <location>
        <begin position="105"/>
        <end position="123"/>
    </location>
</feature>
<dbReference type="RefSeq" id="WP_012057161.1">
    <property type="nucleotide sequence ID" value="NZ_CP007389.1"/>
</dbReference>
<keyword evidence="1" id="KW-0472">Membrane</keyword>
<evidence type="ECO:0008006" key="4">
    <source>
        <dbReference type="Google" id="ProtNLM"/>
    </source>
</evidence>
<sequence>MINILFIFLFLTAFYEINFYFLIIITSLVFSFYLKKHFYILSFILSIVLFKNPLPIIFICLFDILKDIRYVYFIFLIFGVFFNTTKMAIIASFFTFVLSLNKKKLWLLVLIPLLFIPTIFNPYSMLKGKEYPIYESKKTTNFIVKNNEIENKIPVEKNQKPEETINWDKVFYSLLFFIGISGVYIILKIANSFSAKLLFTILFVFGYAIIFYLSVYGLFSKKVTFSINPKVNIQDSYSQTTTNTKTTESTPNNLSINLPTISKHTKNLLILIVEIIFTVILALTLFQIRFLRKKKIPKISKNNTKWSTKDTYEDIIKLNDKSNLTRRLYVYLRAKIFKKYKNLTPYELLNTLKEKDLNEITYLFVMQEYGMKKIDFDITKIKEDFKKLIQKYNVKSL</sequence>
<keyword evidence="1" id="KW-0812">Transmembrane</keyword>
<evidence type="ECO:0000313" key="3">
    <source>
        <dbReference type="Proteomes" id="UP000185490"/>
    </source>
</evidence>
<keyword evidence="1" id="KW-1133">Transmembrane helix</keyword>
<feature type="transmembrane region" description="Helical" evidence="1">
    <location>
        <begin position="268"/>
        <end position="291"/>
    </location>
</feature>
<feature type="transmembrane region" description="Helical" evidence="1">
    <location>
        <begin position="38"/>
        <end position="64"/>
    </location>
</feature>
<accession>A0ABN4UXU1</accession>
<feature type="transmembrane region" description="Helical" evidence="1">
    <location>
        <begin position="6"/>
        <end position="31"/>
    </location>
</feature>
<evidence type="ECO:0000313" key="2">
    <source>
        <dbReference type="EMBL" id="APT74864.1"/>
    </source>
</evidence>
<dbReference type="EMBL" id="CP007389">
    <property type="protein sequence ID" value="APT74864.1"/>
    <property type="molecule type" value="Genomic_DNA"/>
</dbReference>
<evidence type="ECO:0000256" key="1">
    <source>
        <dbReference type="SAM" id="Phobius"/>
    </source>
</evidence>
<protein>
    <recommendedName>
        <fullName evidence="4">DUF4129 domain-containing protein</fullName>
    </recommendedName>
</protein>
<keyword evidence="3" id="KW-1185">Reference proteome</keyword>
<feature type="transmembrane region" description="Helical" evidence="1">
    <location>
        <begin position="170"/>
        <end position="190"/>
    </location>
</feature>
<name>A0ABN4UXU1_9BACT</name>
<gene>
    <name evidence="2" type="ORF">BW47_05040</name>
</gene>
<feature type="transmembrane region" description="Helical" evidence="1">
    <location>
        <begin position="70"/>
        <end position="98"/>
    </location>
</feature>
<reference evidence="2 3" key="1">
    <citation type="submission" date="2014-02" db="EMBL/GenBank/DDBJ databases">
        <title>Diversity of Thermotogales isolates from hydrothermal vents.</title>
        <authorList>
            <person name="Haverkamp T.H.A."/>
            <person name="Lossouarn J."/>
            <person name="Geslin C."/>
            <person name="Nesbo C.L."/>
        </authorList>
    </citation>
    <scope>NUCLEOTIDE SEQUENCE [LARGE SCALE GENOMIC DNA]</scope>
    <source>
        <strain evidence="2 3">431</strain>
    </source>
</reference>
<proteinExistence type="predicted"/>